<sequence length="178" mass="19087">MDLDETMTTSTSSSPSALHDIIDAEEGFEDDSLFPEDLNNGTDNPLSDRPHTPANDHLNAAALGELSPPRSRVKGRGADTTAQQQQLPSTSQTMANGSATRSSARVAAMPTESEAAGQGQAASTSPDERDGAGKPGWAWRNKKAQEERQRAWDNIVDRDFSLKEFGDVMLQGQAQKSS</sequence>
<name>A0A0D2HP21_CLAB1</name>
<organism evidence="2 3">
    <name type="scientific">Cladophialophora bantiana (strain ATCC 10958 / CBS 173.52 / CDC B-1940 / NIH 8579)</name>
    <name type="common">Xylohypha bantiana</name>
    <dbReference type="NCBI Taxonomy" id="1442370"/>
    <lineage>
        <taxon>Eukaryota</taxon>
        <taxon>Fungi</taxon>
        <taxon>Dikarya</taxon>
        <taxon>Ascomycota</taxon>
        <taxon>Pezizomycotina</taxon>
        <taxon>Eurotiomycetes</taxon>
        <taxon>Chaetothyriomycetidae</taxon>
        <taxon>Chaetothyriales</taxon>
        <taxon>Herpotrichiellaceae</taxon>
        <taxon>Cladophialophora</taxon>
    </lineage>
</organism>
<dbReference type="RefSeq" id="XP_016621817.1">
    <property type="nucleotide sequence ID" value="XM_016761479.1"/>
</dbReference>
<dbReference type="Proteomes" id="UP000053789">
    <property type="component" value="Unassembled WGS sequence"/>
</dbReference>
<dbReference type="HOGENOM" id="CLU_1555270_0_0_1"/>
<evidence type="ECO:0000313" key="2">
    <source>
        <dbReference type="EMBL" id="KIW95148.1"/>
    </source>
</evidence>
<feature type="compositionally biased region" description="Acidic residues" evidence="1">
    <location>
        <begin position="23"/>
        <end position="34"/>
    </location>
</feature>
<proteinExistence type="predicted"/>
<dbReference type="EMBL" id="KN846984">
    <property type="protein sequence ID" value="KIW95148.1"/>
    <property type="molecule type" value="Genomic_DNA"/>
</dbReference>
<dbReference type="OrthoDB" id="5377039at2759"/>
<keyword evidence="3" id="KW-1185">Reference proteome</keyword>
<reference evidence="2" key="1">
    <citation type="submission" date="2015-01" db="EMBL/GenBank/DDBJ databases">
        <title>The Genome Sequence of Cladophialophora bantiana CBS 173.52.</title>
        <authorList>
            <consortium name="The Broad Institute Genomics Platform"/>
            <person name="Cuomo C."/>
            <person name="de Hoog S."/>
            <person name="Gorbushina A."/>
            <person name="Stielow B."/>
            <person name="Teixiera M."/>
            <person name="Abouelleil A."/>
            <person name="Chapman S.B."/>
            <person name="Priest M."/>
            <person name="Young S.K."/>
            <person name="Wortman J."/>
            <person name="Nusbaum C."/>
            <person name="Birren B."/>
        </authorList>
    </citation>
    <scope>NUCLEOTIDE SEQUENCE [LARGE SCALE GENOMIC DNA]</scope>
    <source>
        <strain evidence="2">CBS 173.52</strain>
    </source>
</reference>
<evidence type="ECO:0000313" key="3">
    <source>
        <dbReference type="Proteomes" id="UP000053789"/>
    </source>
</evidence>
<accession>A0A0D2HP21</accession>
<dbReference type="GeneID" id="27696660"/>
<gene>
    <name evidence="2" type="ORF">Z519_03732</name>
</gene>
<feature type="region of interest" description="Disordered" evidence="1">
    <location>
        <begin position="1"/>
        <end position="146"/>
    </location>
</feature>
<feature type="compositionally biased region" description="Low complexity" evidence="1">
    <location>
        <begin position="1"/>
        <end position="16"/>
    </location>
</feature>
<evidence type="ECO:0000256" key="1">
    <source>
        <dbReference type="SAM" id="MobiDB-lite"/>
    </source>
</evidence>
<protein>
    <submittedName>
        <fullName evidence="2">Uncharacterized protein</fullName>
    </submittedName>
</protein>
<dbReference type="AlphaFoldDB" id="A0A0D2HP21"/>
<feature type="compositionally biased region" description="Polar residues" evidence="1">
    <location>
        <begin position="80"/>
        <end position="103"/>
    </location>
</feature>